<dbReference type="PANTHER" id="PTHR12829:SF4">
    <property type="entry name" value="N(6)-ADENINE-SPECIFIC METHYLTRANSFERASE METTL4"/>
    <property type="match status" value="1"/>
</dbReference>
<proteinExistence type="inferred from homology"/>
<evidence type="ECO:0000256" key="1">
    <source>
        <dbReference type="PROSITE-ProRule" id="PRU00489"/>
    </source>
</evidence>
<organism evidence="2 3">
    <name type="scientific">Lasius platythorax</name>
    <dbReference type="NCBI Taxonomy" id="488582"/>
    <lineage>
        <taxon>Eukaryota</taxon>
        <taxon>Metazoa</taxon>
        <taxon>Ecdysozoa</taxon>
        <taxon>Arthropoda</taxon>
        <taxon>Hexapoda</taxon>
        <taxon>Insecta</taxon>
        <taxon>Pterygota</taxon>
        <taxon>Neoptera</taxon>
        <taxon>Endopterygota</taxon>
        <taxon>Hymenoptera</taxon>
        <taxon>Apocrita</taxon>
        <taxon>Aculeata</taxon>
        <taxon>Formicoidea</taxon>
        <taxon>Formicidae</taxon>
        <taxon>Formicinae</taxon>
        <taxon>Lasius</taxon>
        <taxon>Lasius</taxon>
    </lineage>
</organism>
<keyword evidence="3" id="KW-1185">Reference proteome</keyword>
<dbReference type="PROSITE" id="PS51143">
    <property type="entry name" value="MT_A70"/>
    <property type="match status" value="1"/>
</dbReference>
<sequence length="400" mass="46680">MCTTVYAINQLLRSSMSILLTSEEGWIISHLQYLDEIYKKVLNESRFCTLIFNKMIFEINSQYLRQNQIPQTVQDDAVSHSKKKRKRSQLLPERDLEEVDHVKQIFNAIISTAKTRGLLNENISLDNNEAARLASQKFYQDTYCLEDENLYGSNDTIDAVISEAHNKKYVFPKKCTFYCYDVRDIEKKMELNNQYDFILLDPPWWNKSIRRKKIKYAEASYKMMYNEELIKIPIRKLLHSNGIVAIWCTNSSNHLNSIFNEIFPSWGITYRAKWYWIKVTQAGDTICNFNSAPGKQPFESLILGSALKEDKVNIPDGKLMISVPSAVHSHKPPLTEIIKEYLPNEPKCLEIFARYLLPGWTSWGLEILKFQHLSLYEILDESKRTESDADNKRSENESKN</sequence>
<dbReference type="GO" id="GO:0032259">
    <property type="term" value="P:methylation"/>
    <property type="evidence" value="ECO:0007669"/>
    <property type="project" value="InterPro"/>
</dbReference>
<dbReference type="GO" id="GO:0003676">
    <property type="term" value="F:nucleic acid binding"/>
    <property type="evidence" value="ECO:0007669"/>
    <property type="project" value="InterPro"/>
</dbReference>
<accession>A0AAV2NB50</accession>
<evidence type="ECO:0000313" key="2">
    <source>
        <dbReference type="EMBL" id="CAL1676724.1"/>
    </source>
</evidence>
<dbReference type="InterPro" id="IPR029063">
    <property type="entry name" value="SAM-dependent_MTases_sf"/>
</dbReference>
<name>A0AAV2NB50_9HYME</name>
<dbReference type="Pfam" id="PF05063">
    <property type="entry name" value="MT-A70"/>
    <property type="match status" value="1"/>
</dbReference>
<protein>
    <recommendedName>
        <fullName evidence="4">Methyltransferase-like protein 4</fullName>
    </recommendedName>
</protein>
<dbReference type="PANTHER" id="PTHR12829">
    <property type="entry name" value="N6-ADENOSINE-METHYLTRANSFERASE"/>
    <property type="match status" value="1"/>
</dbReference>
<dbReference type="SUPFAM" id="SSF53335">
    <property type="entry name" value="S-adenosyl-L-methionine-dependent methyltransferases"/>
    <property type="match status" value="1"/>
</dbReference>
<dbReference type="AlphaFoldDB" id="A0AAV2NB50"/>
<evidence type="ECO:0000313" key="3">
    <source>
        <dbReference type="Proteomes" id="UP001497644"/>
    </source>
</evidence>
<dbReference type="Gene3D" id="3.40.50.150">
    <property type="entry name" value="Vaccinia Virus protein VP39"/>
    <property type="match status" value="1"/>
</dbReference>
<gene>
    <name evidence="2" type="ORF">LPLAT_LOCUS2854</name>
</gene>
<evidence type="ECO:0008006" key="4">
    <source>
        <dbReference type="Google" id="ProtNLM"/>
    </source>
</evidence>
<reference evidence="2" key="1">
    <citation type="submission" date="2024-04" db="EMBL/GenBank/DDBJ databases">
        <authorList>
            <consortium name="Molecular Ecology Group"/>
        </authorList>
    </citation>
    <scope>NUCLEOTIDE SEQUENCE</scope>
</reference>
<dbReference type="InterPro" id="IPR002052">
    <property type="entry name" value="DNA_methylase_N6_adenine_CS"/>
</dbReference>
<dbReference type="GO" id="GO:0005634">
    <property type="term" value="C:nucleus"/>
    <property type="evidence" value="ECO:0007669"/>
    <property type="project" value="TreeGrafter"/>
</dbReference>
<dbReference type="Proteomes" id="UP001497644">
    <property type="component" value="Chromosome 12"/>
</dbReference>
<dbReference type="GO" id="GO:0008168">
    <property type="term" value="F:methyltransferase activity"/>
    <property type="evidence" value="ECO:0007669"/>
    <property type="project" value="InterPro"/>
</dbReference>
<comment type="similarity">
    <text evidence="1">Belongs to the MT-A70-like family.</text>
</comment>
<dbReference type="InterPro" id="IPR007757">
    <property type="entry name" value="MT-A70-like"/>
</dbReference>
<dbReference type="PROSITE" id="PS00092">
    <property type="entry name" value="N6_MTASE"/>
    <property type="match status" value="1"/>
</dbReference>
<dbReference type="EMBL" id="OZ034835">
    <property type="protein sequence ID" value="CAL1676724.1"/>
    <property type="molecule type" value="Genomic_DNA"/>
</dbReference>